<protein>
    <recommendedName>
        <fullName evidence="7">Helicase ATP-binding domain-containing protein</fullName>
    </recommendedName>
</protein>
<evidence type="ECO:0000256" key="3">
    <source>
        <dbReference type="ARBA" id="ARBA00022806"/>
    </source>
</evidence>
<dbReference type="PANTHER" id="PTHR45766">
    <property type="entry name" value="DNA ANNEALING HELICASE AND ENDONUCLEASE ZRANB3 FAMILY MEMBER"/>
    <property type="match status" value="1"/>
</dbReference>
<evidence type="ECO:0000256" key="2">
    <source>
        <dbReference type="ARBA" id="ARBA00022801"/>
    </source>
</evidence>
<evidence type="ECO:0000313" key="5">
    <source>
        <dbReference type="EMBL" id="KAH7513157.1"/>
    </source>
</evidence>
<evidence type="ECO:0000256" key="4">
    <source>
        <dbReference type="ARBA" id="ARBA00022840"/>
    </source>
</evidence>
<evidence type="ECO:0000313" key="6">
    <source>
        <dbReference type="Proteomes" id="UP000813462"/>
    </source>
</evidence>
<dbReference type="EMBL" id="JAEACU010000012">
    <property type="protein sequence ID" value="KAH7513157.1"/>
    <property type="molecule type" value="Genomic_DNA"/>
</dbReference>
<dbReference type="GO" id="GO:0004386">
    <property type="term" value="F:helicase activity"/>
    <property type="evidence" value="ECO:0007669"/>
    <property type="project" value="UniProtKB-KW"/>
</dbReference>
<dbReference type="GO" id="GO:0004520">
    <property type="term" value="F:DNA endonuclease activity"/>
    <property type="evidence" value="ECO:0007669"/>
    <property type="project" value="TreeGrafter"/>
</dbReference>
<evidence type="ECO:0008006" key="7">
    <source>
        <dbReference type="Google" id="ProtNLM"/>
    </source>
</evidence>
<keyword evidence="2" id="KW-0378">Hydrolase</keyword>
<reference evidence="5" key="1">
    <citation type="journal article" date="2021" name="Front. Plant Sci.">
        <title>Chromosome-Scale Genome Assembly for Chinese Sour Jujube and Insights Into Its Genome Evolution and Domestication Signature.</title>
        <authorList>
            <person name="Shen L.-Y."/>
            <person name="Luo H."/>
            <person name="Wang X.-L."/>
            <person name="Wang X.-M."/>
            <person name="Qiu X.-J."/>
            <person name="Liu H."/>
            <person name="Zhou S.-S."/>
            <person name="Jia K.-H."/>
            <person name="Nie S."/>
            <person name="Bao Y.-T."/>
            <person name="Zhang R.-G."/>
            <person name="Yun Q.-Z."/>
            <person name="Chai Y.-H."/>
            <person name="Lu J.-Y."/>
            <person name="Li Y."/>
            <person name="Zhao S.-W."/>
            <person name="Mao J.-F."/>
            <person name="Jia S.-G."/>
            <person name="Mao Y.-M."/>
        </authorList>
    </citation>
    <scope>NUCLEOTIDE SEQUENCE</scope>
    <source>
        <strain evidence="5">AT0</strain>
        <tissue evidence="5">Leaf</tissue>
    </source>
</reference>
<keyword evidence="4" id="KW-0067">ATP-binding</keyword>
<dbReference type="InterPro" id="IPR038718">
    <property type="entry name" value="SNF2-like_sf"/>
</dbReference>
<dbReference type="GO" id="GO:0005524">
    <property type="term" value="F:ATP binding"/>
    <property type="evidence" value="ECO:0007669"/>
    <property type="project" value="UniProtKB-KW"/>
</dbReference>
<dbReference type="GO" id="GO:0031297">
    <property type="term" value="P:replication fork processing"/>
    <property type="evidence" value="ECO:0007669"/>
    <property type="project" value="TreeGrafter"/>
</dbReference>
<dbReference type="Proteomes" id="UP000813462">
    <property type="component" value="Unassembled WGS sequence"/>
</dbReference>
<accession>A0A978UEG4</accession>
<proteinExistence type="predicted"/>
<dbReference type="SUPFAM" id="SSF52540">
    <property type="entry name" value="P-loop containing nucleoside triphosphate hydrolases"/>
    <property type="match status" value="1"/>
</dbReference>
<gene>
    <name evidence="5" type="ORF">FEM48_Zijuj12G0166800</name>
</gene>
<keyword evidence="3" id="KW-0347">Helicase</keyword>
<dbReference type="AlphaFoldDB" id="A0A978UEG4"/>
<comment type="caution">
    <text evidence="5">The sequence shown here is derived from an EMBL/GenBank/DDBJ whole genome shotgun (WGS) entry which is preliminary data.</text>
</comment>
<sequence>MDEASDVRQSGFALLGDLARAIGSSRCIPQDPQGHLECKRKVIFFPSLRASSLSWVEKQLSEISGAKVQVKNLDPLVHRAIAAALAIPDLQVNNLVSFDAIGVASCIRDSWPVLIMVPSSLRLQWASIIQQWLDIPPFDILVVIADELHFLKNAQAKRTTAFVPVIKKAQYARLPIGTPALSWPIELFKQLEALYPDVFTSVHECGNRYCKGV</sequence>
<dbReference type="GO" id="GO:0006281">
    <property type="term" value="P:DNA repair"/>
    <property type="evidence" value="ECO:0007669"/>
    <property type="project" value="TreeGrafter"/>
</dbReference>
<organism evidence="5 6">
    <name type="scientific">Ziziphus jujuba var. spinosa</name>
    <dbReference type="NCBI Taxonomy" id="714518"/>
    <lineage>
        <taxon>Eukaryota</taxon>
        <taxon>Viridiplantae</taxon>
        <taxon>Streptophyta</taxon>
        <taxon>Embryophyta</taxon>
        <taxon>Tracheophyta</taxon>
        <taxon>Spermatophyta</taxon>
        <taxon>Magnoliopsida</taxon>
        <taxon>eudicotyledons</taxon>
        <taxon>Gunneridae</taxon>
        <taxon>Pentapetalae</taxon>
        <taxon>rosids</taxon>
        <taxon>fabids</taxon>
        <taxon>Rosales</taxon>
        <taxon>Rhamnaceae</taxon>
        <taxon>Paliureae</taxon>
        <taxon>Ziziphus</taxon>
    </lineage>
</organism>
<dbReference type="PANTHER" id="PTHR45766:SF3">
    <property type="entry name" value="DNA ANNEALING HELICASE AND ENDONUCLEASE ZRANB3"/>
    <property type="match status" value="1"/>
</dbReference>
<name>A0A978UEG4_ZIZJJ</name>
<dbReference type="Gene3D" id="3.40.50.10810">
    <property type="entry name" value="Tandem AAA-ATPase domain"/>
    <property type="match status" value="1"/>
</dbReference>
<dbReference type="InterPro" id="IPR027417">
    <property type="entry name" value="P-loop_NTPase"/>
</dbReference>
<dbReference type="GO" id="GO:0016787">
    <property type="term" value="F:hydrolase activity"/>
    <property type="evidence" value="ECO:0007669"/>
    <property type="project" value="UniProtKB-KW"/>
</dbReference>
<evidence type="ECO:0000256" key="1">
    <source>
        <dbReference type="ARBA" id="ARBA00022741"/>
    </source>
</evidence>
<keyword evidence="1" id="KW-0547">Nucleotide-binding</keyword>
<dbReference type="GO" id="GO:0043596">
    <property type="term" value="C:nuclear replication fork"/>
    <property type="evidence" value="ECO:0007669"/>
    <property type="project" value="TreeGrafter"/>
</dbReference>